<feature type="transmembrane region" description="Helical" evidence="1">
    <location>
        <begin position="17"/>
        <end position="35"/>
    </location>
</feature>
<reference evidence="3" key="1">
    <citation type="submission" date="2016-01" db="EMBL/GenBank/DDBJ databases">
        <authorList>
            <person name="Regsiter A."/>
            <person name="william w."/>
        </authorList>
    </citation>
    <scope>NUCLEOTIDE SEQUENCE [LARGE SCALE GENOMIC DNA]</scope>
    <source>
        <strain evidence="3">CFBP 6623</strain>
    </source>
</reference>
<dbReference type="STRING" id="1183432.AGR3A_Lc40055"/>
<evidence type="ECO:0008006" key="4">
    <source>
        <dbReference type="Google" id="ProtNLM"/>
    </source>
</evidence>
<proteinExistence type="predicted"/>
<dbReference type="EMBL" id="FBWK01000059">
    <property type="protein sequence ID" value="CUX62652.1"/>
    <property type="molecule type" value="Genomic_DNA"/>
</dbReference>
<evidence type="ECO:0000313" key="3">
    <source>
        <dbReference type="Proteomes" id="UP000191988"/>
    </source>
</evidence>
<evidence type="ECO:0000256" key="1">
    <source>
        <dbReference type="SAM" id="Phobius"/>
    </source>
</evidence>
<gene>
    <name evidence="2" type="ORF">AGR3A_Lc40055</name>
</gene>
<organism evidence="2 3">
    <name type="scientific">Agrobacterium tomkonis CFBP 6623</name>
    <dbReference type="NCBI Taxonomy" id="1183432"/>
    <lineage>
        <taxon>Bacteria</taxon>
        <taxon>Pseudomonadati</taxon>
        <taxon>Pseudomonadota</taxon>
        <taxon>Alphaproteobacteria</taxon>
        <taxon>Hyphomicrobiales</taxon>
        <taxon>Rhizobiaceae</taxon>
        <taxon>Rhizobium/Agrobacterium group</taxon>
        <taxon>Agrobacterium</taxon>
        <taxon>Agrobacterium tumefaciens complex</taxon>
    </lineage>
</organism>
<protein>
    <recommendedName>
        <fullName evidence="4">Transmembrane protein</fullName>
    </recommendedName>
</protein>
<keyword evidence="3" id="KW-1185">Reference proteome</keyword>
<evidence type="ECO:0000313" key="2">
    <source>
        <dbReference type="EMBL" id="CUX62652.1"/>
    </source>
</evidence>
<accession>A0A1S7S532</accession>
<keyword evidence="1" id="KW-0472">Membrane</keyword>
<feature type="transmembrane region" description="Helical" evidence="1">
    <location>
        <begin position="41"/>
        <end position="66"/>
    </location>
</feature>
<sequence length="75" mass="8325">MGATLILQKWIRQSHRWLGILLTVTILANFASMAFGPTPPVIVYAPLLPLTLLVASGLYMFFLPYLGKPLSHSKE</sequence>
<dbReference type="AlphaFoldDB" id="A0A1S7S532"/>
<keyword evidence="1" id="KW-1133">Transmembrane helix</keyword>
<dbReference type="Proteomes" id="UP000191988">
    <property type="component" value="Unassembled WGS sequence"/>
</dbReference>
<name>A0A1S7S532_9HYPH</name>
<keyword evidence="1" id="KW-0812">Transmembrane</keyword>